<dbReference type="InterPro" id="IPR013525">
    <property type="entry name" value="ABC2_TM"/>
</dbReference>
<dbReference type="GO" id="GO:0140359">
    <property type="term" value="F:ABC-type transporter activity"/>
    <property type="evidence" value="ECO:0007669"/>
    <property type="project" value="InterPro"/>
</dbReference>
<dbReference type="InterPro" id="IPR051784">
    <property type="entry name" value="Nod_factor_ABC_transporter"/>
</dbReference>
<dbReference type="EMBL" id="BAYM01000087">
    <property type="protein sequence ID" value="GAN36728.1"/>
    <property type="molecule type" value="Genomic_DNA"/>
</dbReference>
<evidence type="ECO:0000313" key="7">
    <source>
        <dbReference type="EMBL" id="GAN36728.1"/>
    </source>
</evidence>
<dbReference type="Pfam" id="PF01061">
    <property type="entry name" value="ABC2_membrane"/>
    <property type="match status" value="1"/>
</dbReference>
<feature type="transmembrane region" description="Helical" evidence="5">
    <location>
        <begin position="97"/>
        <end position="123"/>
    </location>
</feature>
<gene>
    <name evidence="7" type="ORF">LC0644_1317</name>
</gene>
<dbReference type="Proteomes" id="UP000032552">
    <property type="component" value="Unassembled WGS sequence"/>
</dbReference>
<name>A0A0C9QDK3_LACPA</name>
<dbReference type="GeneID" id="57089918"/>
<keyword evidence="2 5" id="KW-0812">Transmembrane</keyword>
<dbReference type="RefSeq" id="WP_003565089.1">
    <property type="nucleotide sequence ID" value="NZ_BAYM01000087.1"/>
</dbReference>
<evidence type="ECO:0000256" key="3">
    <source>
        <dbReference type="ARBA" id="ARBA00022989"/>
    </source>
</evidence>
<evidence type="ECO:0000256" key="1">
    <source>
        <dbReference type="ARBA" id="ARBA00004141"/>
    </source>
</evidence>
<protein>
    <submittedName>
        <fullName evidence="7">ABC-type multidrug transport system protein</fullName>
    </submittedName>
</protein>
<sequence length="254" mass="28448">MKTLLAQLAFDGKRLVVRNSSFIFFSLLMPAGFYLLYTKMMISGSATEIKYFNISYMDQMIVYSILINAFFSIASILKRDRDKGFTTFLRLSPHGTLPYYVSITFWMLMMSLLSVIVLGSIAVGVNNVSLGTDQWLGLLGVVLIGQLPVLMIGIALSYIHREEMLSLASNLLTFPMAIISGLWWPITMLPNWLQVIGKQMPTYFVNKLLNQLTSRATVDLTNLVGIVVWFVLGSLLVVTMTKHEQRKGVALGEA</sequence>
<evidence type="ECO:0000313" key="8">
    <source>
        <dbReference type="Proteomes" id="UP000032552"/>
    </source>
</evidence>
<feature type="transmembrane region" description="Helical" evidence="5">
    <location>
        <begin position="171"/>
        <end position="193"/>
    </location>
</feature>
<proteinExistence type="predicted"/>
<feature type="domain" description="ABC-2 type transporter transmembrane" evidence="6">
    <location>
        <begin position="16"/>
        <end position="206"/>
    </location>
</feature>
<feature type="transmembrane region" description="Helical" evidence="5">
    <location>
        <begin position="21"/>
        <end position="40"/>
    </location>
</feature>
<dbReference type="PANTHER" id="PTHR43229">
    <property type="entry name" value="NODULATION PROTEIN J"/>
    <property type="match status" value="1"/>
</dbReference>
<evidence type="ECO:0000256" key="5">
    <source>
        <dbReference type="SAM" id="Phobius"/>
    </source>
</evidence>
<organism evidence="7 8">
    <name type="scientific">Lacticaseibacillus paracasei NRIC 0644</name>
    <dbReference type="NCBI Taxonomy" id="1435038"/>
    <lineage>
        <taxon>Bacteria</taxon>
        <taxon>Bacillati</taxon>
        <taxon>Bacillota</taxon>
        <taxon>Bacilli</taxon>
        <taxon>Lactobacillales</taxon>
        <taxon>Lactobacillaceae</taxon>
        <taxon>Lacticaseibacillus</taxon>
    </lineage>
</organism>
<evidence type="ECO:0000259" key="6">
    <source>
        <dbReference type="Pfam" id="PF01061"/>
    </source>
</evidence>
<reference evidence="8" key="1">
    <citation type="submission" date="2014-05" db="EMBL/GenBank/DDBJ databases">
        <title>Whole genome sequencing of Lactobacillus casei NRIC0644.</title>
        <authorList>
            <person name="Atarashi H."/>
            <person name="Yoshida Y."/>
            <person name="Fujimura S."/>
            <person name="Tanaka N."/>
            <person name="Shiwa Y."/>
            <person name="Yoshikawa H."/>
            <person name="Okada S."/>
            <person name="Nakagawa J."/>
        </authorList>
    </citation>
    <scope>NUCLEOTIDE SEQUENCE [LARGE SCALE GENOMIC DNA]</scope>
    <source>
        <strain evidence="8">NRIC0644</strain>
    </source>
</reference>
<dbReference type="GO" id="GO:0016020">
    <property type="term" value="C:membrane"/>
    <property type="evidence" value="ECO:0007669"/>
    <property type="project" value="UniProtKB-SubCell"/>
</dbReference>
<feature type="transmembrane region" description="Helical" evidence="5">
    <location>
        <begin position="220"/>
        <end position="238"/>
    </location>
</feature>
<dbReference type="AlphaFoldDB" id="A0A0C9QDK3"/>
<keyword evidence="4 5" id="KW-0472">Membrane</keyword>
<feature type="transmembrane region" description="Helical" evidence="5">
    <location>
        <begin position="135"/>
        <end position="159"/>
    </location>
</feature>
<keyword evidence="3 5" id="KW-1133">Transmembrane helix</keyword>
<feature type="transmembrane region" description="Helical" evidence="5">
    <location>
        <begin position="60"/>
        <end position="77"/>
    </location>
</feature>
<evidence type="ECO:0000256" key="4">
    <source>
        <dbReference type="ARBA" id="ARBA00023136"/>
    </source>
</evidence>
<accession>A0A0C9QDK3</accession>
<evidence type="ECO:0000256" key="2">
    <source>
        <dbReference type="ARBA" id="ARBA00022692"/>
    </source>
</evidence>
<dbReference type="PANTHER" id="PTHR43229:SF2">
    <property type="entry name" value="NODULATION PROTEIN J"/>
    <property type="match status" value="1"/>
</dbReference>
<comment type="caution">
    <text evidence="7">The sequence shown here is derived from an EMBL/GenBank/DDBJ whole genome shotgun (WGS) entry which is preliminary data.</text>
</comment>
<comment type="subcellular location">
    <subcellularLocation>
        <location evidence="1">Membrane</location>
        <topology evidence="1">Multi-pass membrane protein</topology>
    </subcellularLocation>
</comment>